<feature type="chain" id="PRO_5042123085" description="Malectin-like domain-containing protein" evidence="2">
    <location>
        <begin position="22"/>
        <end position="687"/>
    </location>
</feature>
<keyword evidence="5" id="KW-1185">Reference proteome</keyword>
<evidence type="ECO:0000313" key="4">
    <source>
        <dbReference type="EMBL" id="KAK1396342.1"/>
    </source>
</evidence>
<reference evidence="4" key="1">
    <citation type="submission" date="2023-02" db="EMBL/GenBank/DDBJ databases">
        <title>Genome of toxic invasive species Heracleum sosnowskyi carries increased number of genes despite the absence of recent whole-genome duplications.</title>
        <authorList>
            <person name="Schelkunov M."/>
            <person name="Shtratnikova V."/>
            <person name="Makarenko M."/>
            <person name="Klepikova A."/>
            <person name="Omelchenko D."/>
            <person name="Novikova G."/>
            <person name="Obukhova E."/>
            <person name="Bogdanov V."/>
            <person name="Penin A."/>
            <person name="Logacheva M."/>
        </authorList>
    </citation>
    <scope>NUCLEOTIDE SEQUENCE</scope>
    <source>
        <strain evidence="4">Hsosn_3</strain>
        <tissue evidence="4">Leaf</tissue>
    </source>
</reference>
<dbReference type="EMBL" id="JAUIZM010000002">
    <property type="protein sequence ID" value="KAK1396342.1"/>
    <property type="molecule type" value="Genomic_DNA"/>
</dbReference>
<gene>
    <name evidence="4" type="ORF">POM88_006205</name>
</gene>
<proteinExistence type="predicted"/>
<sequence length="687" mass="77896">MKKAKWMFLTFLAMHFLSSSSQEPDTSRWEIIDCGADGVPFNDDLLIWHTDDGYIQTGSNELVRTKATRNEFNTLRAFPDKERENCYSMSSETQTLRYIIRVGFYYGNYDGLSKPPKFDLFINNVKWATVDTSINNGEPFYEEIIYHDRASGFFRICLVKIKGGGIPLINSIEIMVVYDELYPEMERGATYNLVARTNLGGPEVRYDIDTDEMYNRIWSKDASPYARVSGFPNLVPTYENHPPIPILGDAIVSNAYDPITLTINRRQSTPQSAYIVLYFTDLGDPFNSRQTTTLKIEINSQDQGIVNATGYGETTVITKYPVMVSGPTINITLSRADELSLPPMIAAMEVFTKWDAGPDTSRWQSIDCGREVLRLDDALFTWDANRDYTQTGINKLVRINTTRDEFNTLRAFPNNTKDNCYNVPIDTETIRYIIRVGFYYGNYDGLSRPPTFDLFINNIKWTTINTSTNDGEPVYEEIIYYNKGSGFFKICLVHIQDGGIPIINSIETVGVFHVLYPKMETNATYSLVTRINFGGPEVRYDLETDEIYNRIWSKGATPYANVSGLPTNLAPTFENHPPRSVMADAIESNASDPITLTIDLPQLTSPCDDIAEPTQLMDTIAFKLQEKPKALRTHESDDLAMILGQDTDSKYVTIPWKPKMDYENNSLKPLKLKNCTGDKPIQSVDAN</sequence>
<dbReference type="Pfam" id="PF12819">
    <property type="entry name" value="Malectin_like"/>
    <property type="match status" value="2"/>
</dbReference>
<dbReference type="Proteomes" id="UP001237642">
    <property type="component" value="Unassembled WGS sequence"/>
</dbReference>
<comment type="subcellular location">
    <subcellularLocation>
        <location evidence="1">Membrane</location>
        <topology evidence="1">Single-pass membrane protein</topology>
    </subcellularLocation>
</comment>
<feature type="signal peptide" evidence="2">
    <location>
        <begin position="1"/>
        <end position="21"/>
    </location>
</feature>
<evidence type="ECO:0000256" key="1">
    <source>
        <dbReference type="ARBA" id="ARBA00004167"/>
    </source>
</evidence>
<evidence type="ECO:0000256" key="2">
    <source>
        <dbReference type="SAM" id="SignalP"/>
    </source>
</evidence>
<feature type="domain" description="Malectin-like" evidence="3">
    <location>
        <begin position="32"/>
        <end position="352"/>
    </location>
</feature>
<dbReference type="PANTHER" id="PTHR45631:SF44">
    <property type="entry name" value="CARBOHYDRATE-BINDING PROTEIN OF THE ER PROTEIN"/>
    <property type="match status" value="1"/>
</dbReference>
<accession>A0AAD8J5K2</accession>
<dbReference type="InterPro" id="IPR024788">
    <property type="entry name" value="Malectin-like_Carb-bd_dom"/>
</dbReference>
<reference evidence="4" key="2">
    <citation type="submission" date="2023-05" db="EMBL/GenBank/DDBJ databases">
        <authorList>
            <person name="Schelkunov M.I."/>
        </authorList>
    </citation>
    <scope>NUCLEOTIDE SEQUENCE</scope>
    <source>
        <strain evidence="4">Hsosn_3</strain>
        <tissue evidence="4">Leaf</tissue>
    </source>
</reference>
<protein>
    <recommendedName>
        <fullName evidence="3">Malectin-like domain-containing protein</fullName>
    </recommendedName>
</protein>
<evidence type="ECO:0000259" key="3">
    <source>
        <dbReference type="Pfam" id="PF12819"/>
    </source>
</evidence>
<organism evidence="4 5">
    <name type="scientific">Heracleum sosnowskyi</name>
    <dbReference type="NCBI Taxonomy" id="360622"/>
    <lineage>
        <taxon>Eukaryota</taxon>
        <taxon>Viridiplantae</taxon>
        <taxon>Streptophyta</taxon>
        <taxon>Embryophyta</taxon>
        <taxon>Tracheophyta</taxon>
        <taxon>Spermatophyta</taxon>
        <taxon>Magnoliopsida</taxon>
        <taxon>eudicotyledons</taxon>
        <taxon>Gunneridae</taxon>
        <taxon>Pentapetalae</taxon>
        <taxon>asterids</taxon>
        <taxon>campanulids</taxon>
        <taxon>Apiales</taxon>
        <taxon>Apiaceae</taxon>
        <taxon>Apioideae</taxon>
        <taxon>apioid superclade</taxon>
        <taxon>Tordylieae</taxon>
        <taxon>Tordyliinae</taxon>
        <taxon>Heracleum</taxon>
    </lineage>
</organism>
<feature type="domain" description="Malectin-like" evidence="3">
    <location>
        <begin position="366"/>
        <end position="604"/>
    </location>
</feature>
<dbReference type="GO" id="GO:0016020">
    <property type="term" value="C:membrane"/>
    <property type="evidence" value="ECO:0007669"/>
    <property type="project" value="UniProtKB-SubCell"/>
</dbReference>
<keyword evidence="2" id="KW-0732">Signal</keyword>
<comment type="caution">
    <text evidence="4">The sequence shown here is derived from an EMBL/GenBank/DDBJ whole genome shotgun (WGS) entry which is preliminary data.</text>
</comment>
<dbReference type="PANTHER" id="PTHR45631">
    <property type="entry name" value="OS07G0107800 PROTEIN-RELATED"/>
    <property type="match status" value="1"/>
</dbReference>
<dbReference type="AlphaFoldDB" id="A0AAD8J5K2"/>
<evidence type="ECO:0000313" key="5">
    <source>
        <dbReference type="Proteomes" id="UP001237642"/>
    </source>
</evidence>
<name>A0AAD8J5K2_9APIA</name>